<feature type="transmembrane region" description="Helical" evidence="3">
    <location>
        <begin position="7"/>
        <end position="25"/>
    </location>
</feature>
<dbReference type="Proteomes" id="UP000619457">
    <property type="component" value="Unassembled WGS sequence"/>
</dbReference>
<evidence type="ECO:0000313" key="5">
    <source>
        <dbReference type="Proteomes" id="UP000619457"/>
    </source>
</evidence>
<reference evidence="4" key="2">
    <citation type="submission" date="2020-09" db="EMBL/GenBank/DDBJ databases">
        <authorList>
            <person name="Sun Q."/>
            <person name="Kim S."/>
        </authorList>
    </citation>
    <scope>NUCLEOTIDE SEQUENCE</scope>
    <source>
        <strain evidence="4">KCTC 12368</strain>
    </source>
</reference>
<feature type="transmembrane region" description="Helical" evidence="3">
    <location>
        <begin position="45"/>
        <end position="64"/>
    </location>
</feature>
<dbReference type="EMBL" id="BMWX01000005">
    <property type="protein sequence ID" value="GGZ34043.1"/>
    <property type="molecule type" value="Genomic_DNA"/>
</dbReference>
<evidence type="ECO:0000256" key="3">
    <source>
        <dbReference type="SAM" id="Phobius"/>
    </source>
</evidence>
<evidence type="ECO:0008006" key="6">
    <source>
        <dbReference type="Google" id="ProtNLM"/>
    </source>
</evidence>
<sequence length="124" mass="13922">MKKVTNVFQLLVALFFGVALVFFLVFDSVKNGFGIQELTAGKVVIWLLIGLVVYLVAWMLQSMFTSSLNKRIKRLEGENDKLKARLYDFEQQTKVGGIKPSGAIQSPDDDDPESSGIRPRQNIK</sequence>
<dbReference type="RefSeq" id="WP_018475271.1">
    <property type="nucleotide sequence ID" value="NZ_BMWX01000005.1"/>
</dbReference>
<comment type="caution">
    <text evidence="4">The sequence shown here is derived from an EMBL/GenBank/DDBJ whole genome shotgun (WGS) entry which is preliminary data.</text>
</comment>
<keyword evidence="5" id="KW-1185">Reference proteome</keyword>
<organism evidence="4 5">
    <name type="scientific">Echinicola pacifica</name>
    <dbReference type="NCBI Taxonomy" id="346377"/>
    <lineage>
        <taxon>Bacteria</taxon>
        <taxon>Pseudomonadati</taxon>
        <taxon>Bacteroidota</taxon>
        <taxon>Cytophagia</taxon>
        <taxon>Cytophagales</taxon>
        <taxon>Cyclobacteriaceae</taxon>
        <taxon>Echinicola</taxon>
    </lineage>
</organism>
<evidence type="ECO:0000256" key="1">
    <source>
        <dbReference type="SAM" id="Coils"/>
    </source>
</evidence>
<evidence type="ECO:0000256" key="2">
    <source>
        <dbReference type="SAM" id="MobiDB-lite"/>
    </source>
</evidence>
<reference evidence="4" key="1">
    <citation type="journal article" date="2014" name="Int. J. Syst. Evol. Microbiol.">
        <title>Complete genome sequence of Corynebacterium casei LMG S-19264T (=DSM 44701T), isolated from a smear-ripened cheese.</title>
        <authorList>
            <consortium name="US DOE Joint Genome Institute (JGI-PGF)"/>
            <person name="Walter F."/>
            <person name="Albersmeier A."/>
            <person name="Kalinowski J."/>
            <person name="Ruckert C."/>
        </authorList>
    </citation>
    <scope>NUCLEOTIDE SEQUENCE</scope>
    <source>
        <strain evidence="4">KCTC 12368</strain>
    </source>
</reference>
<keyword evidence="3" id="KW-0812">Transmembrane</keyword>
<proteinExistence type="predicted"/>
<feature type="region of interest" description="Disordered" evidence="2">
    <location>
        <begin position="96"/>
        <end position="124"/>
    </location>
</feature>
<protein>
    <recommendedName>
        <fullName evidence="6">Lipopolysaccharide assembly protein A domain-containing protein</fullName>
    </recommendedName>
</protein>
<accession>A0A918Q6N7</accession>
<keyword evidence="3" id="KW-1133">Transmembrane helix</keyword>
<feature type="coiled-coil region" evidence="1">
    <location>
        <begin position="65"/>
        <end position="92"/>
    </location>
</feature>
<evidence type="ECO:0000313" key="4">
    <source>
        <dbReference type="EMBL" id="GGZ34043.1"/>
    </source>
</evidence>
<keyword evidence="1" id="KW-0175">Coiled coil</keyword>
<dbReference type="AlphaFoldDB" id="A0A918Q6N7"/>
<name>A0A918Q6N7_9BACT</name>
<gene>
    <name evidence="4" type="ORF">GCM10007049_29210</name>
</gene>
<keyword evidence="3" id="KW-0472">Membrane</keyword>